<keyword evidence="1" id="KW-1185">Reference proteome</keyword>
<dbReference type="Proteomes" id="UP000887563">
    <property type="component" value="Unplaced"/>
</dbReference>
<dbReference type="AlphaFoldDB" id="A0A914NYK8"/>
<name>A0A914NYK8_MELIC</name>
<sequence length="51" mass="5999">MWPCQLSCNYIICQMNTKNSCRISTGCYMKKPANQSILVRHCTFCQVFIQY</sequence>
<reference evidence="2" key="1">
    <citation type="submission" date="2022-11" db="UniProtKB">
        <authorList>
            <consortium name="WormBaseParasite"/>
        </authorList>
    </citation>
    <scope>IDENTIFICATION</scope>
</reference>
<organism evidence="1 2">
    <name type="scientific">Meloidogyne incognita</name>
    <name type="common">Southern root-knot nematode worm</name>
    <name type="synonym">Oxyuris incognita</name>
    <dbReference type="NCBI Taxonomy" id="6306"/>
    <lineage>
        <taxon>Eukaryota</taxon>
        <taxon>Metazoa</taxon>
        <taxon>Ecdysozoa</taxon>
        <taxon>Nematoda</taxon>
        <taxon>Chromadorea</taxon>
        <taxon>Rhabditida</taxon>
        <taxon>Tylenchina</taxon>
        <taxon>Tylenchomorpha</taxon>
        <taxon>Tylenchoidea</taxon>
        <taxon>Meloidogynidae</taxon>
        <taxon>Meloidogyninae</taxon>
        <taxon>Meloidogyne</taxon>
        <taxon>Meloidogyne incognita group</taxon>
    </lineage>
</organism>
<protein>
    <submittedName>
        <fullName evidence="2">Uncharacterized protein</fullName>
    </submittedName>
</protein>
<proteinExistence type="predicted"/>
<dbReference type="WBParaSite" id="Minc3s12036g45316">
    <property type="protein sequence ID" value="Minc3s12036g45316"/>
    <property type="gene ID" value="Minc3s12036g45316"/>
</dbReference>
<evidence type="ECO:0000313" key="2">
    <source>
        <dbReference type="WBParaSite" id="Minc3s12036g45316"/>
    </source>
</evidence>
<accession>A0A914NYK8</accession>
<evidence type="ECO:0000313" key="1">
    <source>
        <dbReference type="Proteomes" id="UP000887563"/>
    </source>
</evidence>